<proteinExistence type="predicted"/>
<evidence type="ECO:0000313" key="2">
    <source>
        <dbReference type="EMBL" id="SCY58364.1"/>
    </source>
</evidence>
<dbReference type="AlphaFoldDB" id="A0A1G5H3R2"/>
<name>A0A1G5H3R2_9BACT</name>
<dbReference type="EMBL" id="FMUX01000012">
    <property type="protein sequence ID" value="SCY58364.1"/>
    <property type="molecule type" value="Genomic_DNA"/>
</dbReference>
<keyword evidence="1" id="KW-1133">Transmembrane helix</keyword>
<organism evidence="2 3">
    <name type="scientific">Desulfoluna spongiiphila</name>
    <dbReference type="NCBI Taxonomy" id="419481"/>
    <lineage>
        <taxon>Bacteria</taxon>
        <taxon>Pseudomonadati</taxon>
        <taxon>Thermodesulfobacteriota</taxon>
        <taxon>Desulfobacteria</taxon>
        <taxon>Desulfobacterales</taxon>
        <taxon>Desulfolunaceae</taxon>
        <taxon>Desulfoluna</taxon>
    </lineage>
</organism>
<evidence type="ECO:0000313" key="3">
    <source>
        <dbReference type="Proteomes" id="UP000198870"/>
    </source>
</evidence>
<dbReference type="RefSeq" id="WP_092212005.1">
    <property type="nucleotide sequence ID" value="NZ_FMUX01000012.1"/>
</dbReference>
<keyword evidence="3" id="KW-1185">Reference proteome</keyword>
<reference evidence="2 3" key="1">
    <citation type="submission" date="2016-10" db="EMBL/GenBank/DDBJ databases">
        <authorList>
            <person name="de Groot N.N."/>
        </authorList>
    </citation>
    <scope>NUCLEOTIDE SEQUENCE [LARGE SCALE GENOMIC DNA]</scope>
    <source>
        <strain evidence="2 3">AA1</strain>
    </source>
</reference>
<dbReference type="STRING" id="419481.SAMN05216233_112106"/>
<dbReference type="Proteomes" id="UP000198870">
    <property type="component" value="Unassembled WGS sequence"/>
</dbReference>
<evidence type="ECO:0000256" key="1">
    <source>
        <dbReference type="SAM" id="Phobius"/>
    </source>
</evidence>
<feature type="transmembrane region" description="Helical" evidence="1">
    <location>
        <begin position="28"/>
        <end position="51"/>
    </location>
</feature>
<keyword evidence="1" id="KW-0472">Membrane</keyword>
<keyword evidence="1" id="KW-0812">Transmembrane</keyword>
<sequence>MLPWICMGGAVVVSVVMAHELDQKFAPGRGLCIVFGLFLFFLSVTVIDRYVAPIPPFKMPESRTVREELEDEVSRDAIYGVLKERDARAYELVVGLLYSLRYENGDEDAVMDRVNDILMKAFDDGLYRATDAALVRFVEYKLREMADLSAYHDGFCYGPLWDEGEGATRGGDISEETRAYFREVFVAVMAHSVGPGKLPSEELYDEAMVPVDEMMYARFGEEVRVFIQPDIYVRDAENRARYCVIMRGYYETILEQPPDRAGMIMRWLYRPWRDRH</sequence>
<gene>
    <name evidence="2" type="ORF">SAMN05216233_112106</name>
</gene>
<protein>
    <submittedName>
        <fullName evidence="2">Uncharacterized protein</fullName>
    </submittedName>
</protein>
<accession>A0A1G5H3R2</accession>